<name>A0ACC2DZW3_DIPCM</name>
<evidence type="ECO:0000313" key="1">
    <source>
        <dbReference type="EMBL" id="KAJ7559547.1"/>
    </source>
</evidence>
<proteinExistence type="predicted"/>
<organism evidence="1 2">
    <name type="scientific">Diphasiastrum complanatum</name>
    <name type="common">Issler's clubmoss</name>
    <name type="synonym">Lycopodium complanatum</name>
    <dbReference type="NCBI Taxonomy" id="34168"/>
    <lineage>
        <taxon>Eukaryota</taxon>
        <taxon>Viridiplantae</taxon>
        <taxon>Streptophyta</taxon>
        <taxon>Embryophyta</taxon>
        <taxon>Tracheophyta</taxon>
        <taxon>Lycopodiopsida</taxon>
        <taxon>Lycopodiales</taxon>
        <taxon>Lycopodiaceae</taxon>
        <taxon>Lycopodioideae</taxon>
        <taxon>Diphasiastrum</taxon>
    </lineage>
</organism>
<gene>
    <name evidence="1" type="ORF">O6H91_04G090400</name>
</gene>
<keyword evidence="2" id="KW-1185">Reference proteome</keyword>
<sequence length="122" mass="13177">MHNLAATPLGFQNRASSRAFTGDRESRASSRDGYSASSLSRSFTSSTFCSHARERHLTATGTFLIQLRLICIMIINTLITLLVKRGIGCKIWSAGISIPDASTPSTFSARERAKQGSAPRGN</sequence>
<accession>A0ACC2DZW3</accession>
<reference evidence="2" key="1">
    <citation type="journal article" date="2024" name="Proc. Natl. Acad. Sci. U.S.A.">
        <title>Extraordinary preservation of gene collinearity over three hundred million years revealed in homosporous lycophytes.</title>
        <authorList>
            <person name="Li C."/>
            <person name="Wickell D."/>
            <person name="Kuo L.Y."/>
            <person name="Chen X."/>
            <person name="Nie B."/>
            <person name="Liao X."/>
            <person name="Peng D."/>
            <person name="Ji J."/>
            <person name="Jenkins J."/>
            <person name="Williams M."/>
            <person name="Shu S."/>
            <person name="Plott C."/>
            <person name="Barry K."/>
            <person name="Rajasekar S."/>
            <person name="Grimwood J."/>
            <person name="Han X."/>
            <person name="Sun S."/>
            <person name="Hou Z."/>
            <person name="He W."/>
            <person name="Dai G."/>
            <person name="Sun C."/>
            <person name="Schmutz J."/>
            <person name="Leebens-Mack J.H."/>
            <person name="Li F.W."/>
            <person name="Wang L."/>
        </authorList>
    </citation>
    <scope>NUCLEOTIDE SEQUENCE [LARGE SCALE GENOMIC DNA]</scope>
    <source>
        <strain evidence="2">cv. PW_Plant_1</strain>
    </source>
</reference>
<dbReference type="EMBL" id="CM055095">
    <property type="protein sequence ID" value="KAJ7559547.1"/>
    <property type="molecule type" value="Genomic_DNA"/>
</dbReference>
<protein>
    <submittedName>
        <fullName evidence="1">Uncharacterized protein</fullName>
    </submittedName>
</protein>
<evidence type="ECO:0000313" key="2">
    <source>
        <dbReference type="Proteomes" id="UP001162992"/>
    </source>
</evidence>
<dbReference type="Proteomes" id="UP001162992">
    <property type="component" value="Chromosome 4"/>
</dbReference>
<comment type="caution">
    <text evidence="1">The sequence shown here is derived from an EMBL/GenBank/DDBJ whole genome shotgun (WGS) entry which is preliminary data.</text>
</comment>